<evidence type="ECO:0000313" key="1">
    <source>
        <dbReference type="EMBL" id="KYN22417.1"/>
    </source>
</evidence>
<dbReference type="Proteomes" id="UP000078492">
    <property type="component" value="Unassembled WGS sequence"/>
</dbReference>
<protein>
    <submittedName>
        <fullName evidence="1">Uncharacterized protein</fullName>
    </submittedName>
</protein>
<organism evidence="1 2">
    <name type="scientific">Trachymyrmex cornetzi</name>
    <dbReference type="NCBI Taxonomy" id="471704"/>
    <lineage>
        <taxon>Eukaryota</taxon>
        <taxon>Metazoa</taxon>
        <taxon>Ecdysozoa</taxon>
        <taxon>Arthropoda</taxon>
        <taxon>Hexapoda</taxon>
        <taxon>Insecta</taxon>
        <taxon>Pterygota</taxon>
        <taxon>Neoptera</taxon>
        <taxon>Endopterygota</taxon>
        <taxon>Hymenoptera</taxon>
        <taxon>Apocrita</taxon>
        <taxon>Aculeata</taxon>
        <taxon>Formicoidea</taxon>
        <taxon>Formicidae</taxon>
        <taxon>Myrmicinae</taxon>
        <taxon>Trachymyrmex</taxon>
    </lineage>
</organism>
<evidence type="ECO:0000313" key="2">
    <source>
        <dbReference type="Proteomes" id="UP000078492"/>
    </source>
</evidence>
<gene>
    <name evidence="1" type="ORF">ALC57_05179</name>
</gene>
<sequence>MGSPLSPIIADIVMQDLEAVALERCPVQPLFRRNRLHNNNDPRLLAVLAMVHKNPHISTRQVERELGIPQTTVSSGIWVNVVKEINLYNTGVDQVRSLGNGESTWSLEFKNQLKEIILNRISFYY</sequence>
<dbReference type="EMBL" id="KQ979154">
    <property type="protein sequence ID" value="KYN22417.1"/>
    <property type="molecule type" value="Genomic_DNA"/>
</dbReference>
<dbReference type="AlphaFoldDB" id="A0A151JBC7"/>
<accession>A0A151JBC7</accession>
<reference evidence="1 2" key="1">
    <citation type="submission" date="2015-09" db="EMBL/GenBank/DDBJ databases">
        <title>Trachymyrmex cornetzi WGS genome.</title>
        <authorList>
            <person name="Nygaard S."/>
            <person name="Hu H."/>
            <person name="Boomsma J."/>
            <person name="Zhang G."/>
        </authorList>
    </citation>
    <scope>NUCLEOTIDE SEQUENCE [LARGE SCALE GENOMIC DNA]</scope>
    <source>
        <strain evidence="1">Tcor2-1</strain>
        <tissue evidence="1">Whole body</tissue>
    </source>
</reference>
<name>A0A151JBC7_9HYME</name>
<proteinExistence type="predicted"/>
<keyword evidence="2" id="KW-1185">Reference proteome</keyword>